<dbReference type="GO" id="GO:0005768">
    <property type="term" value="C:endosome"/>
    <property type="evidence" value="ECO:0007669"/>
    <property type="project" value="TreeGrafter"/>
</dbReference>
<reference evidence="4" key="2">
    <citation type="submission" date="2025-08" db="UniProtKB">
        <authorList>
            <consortium name="Ensembl"/>
        </authorList>
    </citation>
    <scope>IDENTIFICATION</scope>
</reference>
<dbReference type="PANTHER" id="PTHR23211">
    <property type="entry name" value="TRANS-GOLGI NETWORK INTEGRAL MEMBRANE PROTEIN TGN38"/>
    <property type="match status" value="1"/>
</dbReference>
<keyword evidence="5" id="KW-1185">Reference proteome</keyword>
<evidence type="ECO:0000256" key="2">
    <source>
        <dbReference type="SAM" id="Phobius"/>
    </source>
</evidence>
<gene>
    <name evidence="4" type="primary">TGOLN2</name>
</gene>
<dbReference type="InParanoid" id="A0A7N4NYA2"/>
<feature type="signal peptide" evidence="3">
    <location>
        <begin position="1"/>
        <end position="21"/>
    </location>
</feature>
<dbReference type="Ensembl" id="ENSSHAT00000052251.1">
    <property type="protein sequence ID" value="ENSSHAP00000030038.1"/>
    <property type="gene ID" value="ENSSHAG00000030894.1"/>
</dbReference>
<dbReference type="AlphaFoldDB" id="A0A7N4NYA2"/>
<dbReference type="Proteomes" id="UP000007648">
    <property type="component" value="Unassembled WGS sequence"/>
</dbReference>
<name>A0A7N4NYA2_SARHA</name>
<proteinExistence type="predicted"/>
<evidence type="ECO:0008006" key="6">
    <source>
        <dbReference type="Google" id="ProtNLM"/>
    </source>
</evidence>
<evidence type="ECO:0000313" key="4">
    <source>
        <dbReference type="Ensembl" id="ENSSHAP00000030038.1"/>
    </source>
</evidence>
<feature type="compositionally biased region" description="Basic and acidic residues" evidence="1">
    <location>
        <begin position="316"/>
        <end position="348"/>
    </location>
</feature>
<evidence type="ECO:0000313" key="5">
    <source>
        <dbReference type="Proteomes" id="UP000007648"/>
    </source>
</evidence>
<feature type="compositionally biased region" description="Polar residues" evidence="1">
    <location>
        <begin position="193"/>
        <end position="203"/>
    </location>
</feature>
<sequence>MRFLLWFALLWSVAIPTGANADPTEPQGGEPADLSGKESRQKDAGAAPDPAEPPAPASGPLPPASGPAPSPDSGAGDGPGGGIVKNQPAKPGKSSAVRAGSQSSTDQGGDSGPETGKGKSAEQEGGSAPDPKKDKPISAGEQTPGDQKPPPETTRKNPSGTGKDKPDPEKTESQEKDKPKDPGSDHSPPGTAQDESPNDQQDNPAVEIAREEPADAGSDRSSDQKKESPSDTGRDEPNHQKDAAALETVRNEPTDPGKDSPPGTELKNGLPSHSEKGSPTNIGKDKPGDTEKDKLPSPKEGKPANPAEASQGTDTGKGKHEAGPGEPKPDTDTKDRPELTPDSDKDFIKFGSGESFKEQSPKNNPNRPSDNIDRGLPYLKESGPGKENSESSHFFAYLVTAAILVAVLYIAYHNKRKIIAFALEGKRAKVTRRPKASDYQRLDQKVRDSRIPGQMAPASGMAVSPQLCSICRFERRAGSHDLEPFKLCSTYKCDLI</sequence>
<dbReference type="Pfam" id="PF17818">
    <property type="entry name" value="KCT2"/>
    <property type="match status" value="1"/>
</dbReference>
<feature type="compositionally biased region" description="Basic and acidic residues" evidence="1">
    <location>
        <begin position="162"/>
        <end position="184"/>
    </location>
</feature>
<dbReference type="GO" id="GO:0030140">
    <property type="term" value="C:trans-Golgi network transport vesicle"/>
    <property type="evidence" value="ECO:0007669"/>
    <property type="project" value="TreeGrafter"/>
</dbReference>
<accession>A0A7N4NYA2</accession>
<feature type="chain" id="PRO_5029560515" description="Trans-golgi network protein 2" evidence="3">
    <location>
        <begin position="22"/>
        <end position="496"/>
    </location>
</feature>
<feature type="compositionally biased region" description="Basic and acidic residues" evidence="1">
    <location>
        <begin position="283"/>
        <end position="302"/>
    </location>
</feature>
<keyword evidence="2" id="KW-0812">Transmembrane</keyword>
<feature type="region of interest" description="Disordered" evidence="1">
    <location>
        <begin position="17"/>
        <end position="385"/>
    </location>
</feature>
<keyword evidence="3" id="KW-0732">Signal</keyword>
<dbReference type="GeneTree" id="ENSGT00530000064712"/>
<evidence type="ECO:0000256" key="3">
    <source>
        <dbReference type="SAM" id="SignalP"/>
    </source>
</evidence>
<organism evidence="4 5">
    <name type="scientific">Sarcophilus harrisii</name>
    <name type="common">Tasmanian devil</name>
    <name type="synonym">Sarcophilus laniarius</name>
    <dbReference type="NCBI Taxonomy" id="9305"/>
    <lineage>
        <taxon>Eukaryota</taxon>
        <taxon>Metazoa</taxon>
        <taxon>Chordata</taxon>
        <taxon>Craniata</taxon>
        <taxon>Vertebrata</taxon>
        <taxon>Euteleostomi</taxon>
        <taxon>Mammalia</taxon>
        <taxon>Metatheria</taxon>
        <taxon>Dasyuromorphia</taxon>
        <taxon>Dasyuridae</taxon>
        <taxon>Sarcophilus</taxon>
    </lineage>
</organism>
<feature type="compositionally biased region" description="Basic and acidic residues" evidence="1">
    <location>
        <begin position="208"/>
        <end position="258"/>
    </location>
</feature>
<dbReference type="GO" id="GO:0005802">
    <property type="term" value="C:trans-Golgi network"/>
    <property type="evidence" value="ECO:0007669"/>
    <property type="project" value="TreeGrafter"/>
</dbReference>
<protein>
    <recommendedName>
        <fullName evidence="6">Trans-golgi network protein 2</fullName>
    </recommendedName>
</protein>
<dbReference type="PANTHER" id="PTHR23211:SF0">
    <property type="entry name" value="TRANS-GOLGI NETWORK INTEGRAL MEMBRANE PROTEIN 2"/>
    <property type="match status" value="1"/>
</dbReference>
<reference evidence="4 5" key="1">
    <citation type="journal article" date="2011" name="Proc. Natl. Acad. Sci. U.S.A.">
        <title>Genetic diversity and population structure of the endangered marsupial Sarcophilus harrisii (Tasmanian devil).</title>
        <authorList>
            <person name="Miller W."/>
            <person name="Hayes V.M."/>
            <person name="Ratan A."/>
            <person name="Petersen D.C."/>
            <person name="Wittekindt N.E."/>
            <person name="Miller J."/>
            <person name="Walenz B."/>
            <person name="Knight J."/>
            <person name="Qi J."/>
            <person name="Zhao F."/>
            <person name="Wang Q."/>
            <person name="Bedoya-Reina O.C."/>
            <person name="Katiyar N."/>
            <person name="Tomsho L.P."/>
            <person name="Kasson L.M."/>
            <person name="Hardie R.A."/>
            <person name="Woodbridge P."/>
            <person name="Tindall E.A."/>
            <person name="Bertelsen M.F."/>
            <person name="Dixon D."/>
            <person name="Pyecroft S."/>
            <person name="Helgen K.M."/>
            <person name="Lesk A.M."/>
            <person name="Pringle T.H."/>
            <person name="Patterson N."/>
            <person name="Zhang Y."/>
            <person name="Kreiss A."/>
            <person name="Woods G.M."/>
            <person name="Jones M.E."/>
            <person name="Schuster S.C."/>
        </authorList>
    </citation>
    <scope>NUCLEOTIDE SEQUENCE [LARGE SCALE GENOMIC DNA]</scope>
</reference>
<reference evidence="4" key="3">
    <citation type="submission" date="2025-09" db="UniProtKB">
        <authorList>
            <consortium name="Ensembl"/>
        </authorList>
    </citation>
    <scope>IDENTIFICATION</scope>
</reference>
<keyword evidence="2" id="KW-0472">Membrane</keyword>
<keyword evidence="2" id="KW-1133">Transmembrane helix</keyword>
<evidence type="ECO:0000256" key="1">
    <source>
        <dbReference type="SAM" id="MobiDB-lite"/>
    </source>
</evidence>
<feature type="transmembrane region" description="Helical" evidence="2">
    <location>
        <begin position="394"/>
        <end position="412"/>
    </location>
</feature>
<feature type="compositionally biased region" description="Pro residues" evidence="1">
    <location>
        <begin position="50"/>
        <end position="70"/>
    </location>
</feature>